<sequence length="380" mass="42489">MKTIWYLRPLDTLLFRDGTSFEAGEQKTAKPQTYFPPFMSTLQGAIRIALASTQGWHENAPDTWPEEIGDYISLGQLQLKGPYLLYQGEPLFPAPLRLFGAEQGEGKWELHRLVPGPPVECDLGEAICLPRIRYSSEEANPKGDILQVWLTAQGYRSLLQDELPDSEDIQVSSSLWSMEQKYGIKRDLETQVVEDKHLYRIEYIRPHPELQIAVEVDGIPDHWELPATLGIPLGGEGKYVEATIETTASSVTDVLQLSHDFFSQVTDGIIRFTVSLLTPGYYADLSQVMRQGPAGIPGRLVSALLGKLQTMAAWESTHPQTAQKIWRQYPVLPAGSTWFYEASADQIGPIIQLHLTCTGEKATYGMGQIAIGIWNDKEET</sequence>
<dbReference type="Gene3D" id="3.30.70.2940">
    <property type="match status" value="1"/>
</dbReference>
<dbReference type="AlphaFoldDB" id="A0A1I3USA0"/>
<dbReference type="EMBL" id="FORR01000027">
    <property type="protein sequence ID" value="SFJ85629.1"/>
    <property type="molecule type" value="Genomic_DNA"/>
</dbReference>
<reference evidence="1 2" key="1">
    <citation type="submission" date="2016-10" db="EMBL/GenBank/DDBJ databases">
        <authorList>
            <person name="de Groot N.N."/>
        </authorList>
    </citation>
    <scope>NUCLEOTIDE SEQUENCE [LARGE SCALE GENOMIC DNA]</scope>
    <source>
        <strain evidence="1 2">DSM 44778</strain>
    </source>
</reference>
<dbReference type="Proteomes" id="UP000199545">
    <property type="component" value="Unassembled WGS sequence"/>
</dbReference>
<keyword evidence="2" id="KW-1185">Reference proteome</keyword>
<proteinExistence type="predicted"/>
<evidence type="ECO:0000313" key="2">
    <source>
        <dbReference type="Proteomes" id="UP000199545"/>
    </source>
</evidence>
<dbReference type="Gene3D" id="2.60.40.4350">
    <property type="match status" value="1"/>
</dbReference>
<dbReference type="STRING" id="46223.SAMN05421852_12721"/>
<dbReference type="Pfam" id="PF09700">
    <property type="entry name" value="Cas_Cmr3"/>
    <property type="match status" value="1"/>
</dbReference>
<dbReference type="RefSeq" id="WP_175482543.1">
    <property type="nucleotide sequence ID" value="NZ_FORR01000027.1"/>
</dbReference>
<protein>
    <submittedName>
        <fullName evidence="1">CRISPR-associated protein Cmr3</fullName>
    </submittedName>
</protein>
<name>A0A1I3USA0_9BACL</name>
<gene>
    <name evidence="1" type="ORF">SAMN05421852_12721</name>
</gene>
<evidence type="ECO:0000313" key="1">
    <source>
        <dbReference type="EMBL" id="SFJ85629.1"/>
    </source>
</evidence>
<accession>A0A1I3USA0</accession>
<organism evidence="1 2">
    <name type="scientific">Thermoflavimicrobium dichotomicum</name>
    <dbReference type="NCBI Taxonomy" id="46223"/>
    <lineage>
        <taxon>Bacteria</taxon>
        <taxon>Bacillati</taxon>
        <taxon>Bacillota</taxon>
        <taxon>Bacilli</taxon>
        <taxon>Bacillales</taxon>
        <taxon>Thermoactinomycetaceae</taxon>
        <taxon>Thermoflavimicrobium</taxon>
    </lineage>
</organism>
<dbReference type="InterPro" id="IPR019117">
    <property type="entry name" value="CRISPR-assoc_protein_Cmr3"/>
</dbReference>